<dbReference type="EMBL" id="BK015597">
    <property type="protein sequence ID" value="DAE15012.1"/>
    <property type="molecule type" value="Genomic_DNA"/>
</dbReference>
<proteinExistence type="predicted"/>
<organism evidence="1">
    <name type="scientific">Siphoviridae sp. ctf8W5</name>
    <dbReference type="NCBI Taxonomy" id="2825595"/>
    <lineage>
        <taxon>Viruses</taxon>
        <taxon>Duplodnaviria</taxon>
        <taxon>Heunggongvirae</taxon>
        <taxon>Uroviricota</taxon>
        <taxon>Caudoviricetes</taxon>
    </lineage>
</organism>
<dbReference type="NCBIfam" id="TIGR01669">
    <property type="entry name" value="phage_XkdX"/>
    <property type="match status" value="1"/>
</dbReference>
<sequence length="48" mass="5684">MSKNYAKVKNFYDRGLWSEARVKNAVKAKWITPAEYELITGEKYIEED</sequence>
<evidence type="ECO:0000313" key="1">
    <source>
        <dbReference type="EMBL" id="DAE15012.1"/>
    </source>
</evidence>
<evidence type="ECO:0008006" key="2">
    <source>
        <dbReference type="Google" id="ProtNLM"/>
    </source>
</evidence>
<reference evidence="1" key="1">
    <citation type="journal article" date="2021" name="Proc. Natl. Acad. Sci. U.S.A.">
        <title>A Catalog of Tens of Thousands of Viruses from Human Metagenomes Reveals Hidden Associations with Chronic Diseases.</title>
        <authorList>
            <person name="Tisza M.J."/>
            <person name="Buck C.B."/>
        </authorList>
    </citation>
    <scope>NUCLEOTIDE SEQUENCE</scope>
    <source>
        <strain evidence="1">Ctf8W5</strain>
    </source>
</reference>
<protein>
    <recommendedName>
        <fullName evidence="2">XkdX family protein</fullName>
    </recommendedName>
</protein>
<accession>A0A8S5Q965</accession>
<dbReference type="InterPro" id="IPR010022">
    <property type="entry name" value="XkdX"/>
</dbReference>
<dbReference type="Pfam" id="PF09693">
    <property type="entry name" value="Phage_XkdX"/>
    <property type="match status" value="1"/>
</dbReference>
<name>A0A8S5Q965_9CAUD</name>